<comment type="caution">
    <text evidence="1">The sequence shown here is derived from an EMBL/GenBank/DDBJ whole genome shotgun (WGS) entry which is preliminary data.</text>
</comment>
<gene>
    <name evidence="1" type="primary">GRID2IP_2</name>
    <name evidence="1" type="ORF">P7K49_004001</name>
</gene>
<organism evidence="1 2">
    <name type="scientific">Saguinus oedipus</name>
    <name type="common">Cotton-top tamarin</name>
    <name type="synonym">Oedipomidas oedipus</name>
    <dbReference type="NCBI Taxonomy" id="9490"/>
    <lineage>
        <taxon>Eukaryota</taxon>
        <taxon>Metazoa</taxon>
        <taxon>Chordata</taxon>
        <taxon>Craniata</taxon>
        <taxon>Vertebrata</taxon>
        <taxon>Euteleostomi</taxon>
        <taxon>Mammalia</taxon>
        <taxon>Eutheria</taxon>
        <taxon>Euarchontoglires</taxon>
        <taxon>Primates</taxon>
        <taxon>Haplorrhini</taxon>
        <taxon>Platyrrhini</taxon>
        <taxon>Cebidae</taxon>
        <taxon>Callitrichinae</taxon>
        <taxon>Saguinus</taxon>
    </lineage>
</organism>
<sequence>MSSYAWHWTATPQLRRSTDLKSQGSGTWPGDSGSLLPLLPVVPADSDSLDSPNPSSALTSLQWVAEILPSSIRVQGRTFSQQLEHLLTPPERYGVCRALESFFQHSAILSTPTLSSWNIDTLIVDVYPVLDTPAKQVLWQFIYQLLTYEEQELCQEKIACFLGYTAMTGKHLLPCPFPACSC</sequence>
<dbReference type="PANTHER" id="PTHR45725:SF3">
    <property type="entry name" value="DELPHILIN"/>
    <property type="match status" value="1"/>
</dbReference>
<dbReference type="Proteomes" id="UP001266305">
    <property type="component" value="Unassembled WGS sequence"/>
</dbReference>
<protein>
    <submittedName>
        <fullName evidence="1">Delphilin</fullName>
    </submittedName>
</protein>
<dbReference type="PANTHER" id="PTHR45725">
    <property type="entry name" value="FORMIN HOMOLOGY 2 FAMILY MEMBER"/>
    <property type="match status" value="1"/>
</dbReference>
<dbReference type="EMBL" id="JASSZA010000002">
    <property type="protein sequence ID" value="KAK2117115.1"/>
    <property type="molecule type" value="Genomic_DNA"/>
</dbReference>
<dbReference type="InterPro" id="IPR051425">
    <property type="entry name" value="Formin_Homology"/>
</dbReference>
<dbReference type="CDD" id="cd07355">
    <property type="entry name" value="HN_L-delphilin-R2_like"/>
    <property type="match status" value="1"/>
</dbReference>
<evidence type="ECO:0000313" key="1">
    <source>
        <dbReference type="EMBL" id="KAK2117115.1"/>
    </source>
</evidence>
<evidence type="ECO:0000313" key="2">
    <source>
        <dbReference type="Proteomes" id="UP001266305"/>
    </source>
</evidence>
<keyword evidence="2" id="KW-1185">Reference proteome</keyword>
<accession>A0ABQ9W6K4</accession>
<dbReference type="Gene3D" id="1.20.1160.20">
    <property type="match status" value="1"/>
</dbReference>
<proteinExistence type="predicted"/>
<reference evidence="1 2" key="1">
    <citation type="submission" date="2023-05" db="EMBL/GenBank/DDBJ databases">
        <title>B98-5 Cell Line De Novo Hybrid Assembly: An Optical Mapping Approach.</title>
        <authorList>
            <person name="Kananen K."/>
            <person name="Auerbach J.A."/>
            <person name="Kautto E."/>
            <person name="Blachly J.S."/>
        </authorList>
    </citation>
    <scope>NUCLEOTIDE SEQUENCE [LARGE SCALE GENOMIC DNA]</scope>
    <source>
        <strain evidence="1">B95-8</strain>
        <tissue evidence="1">Cell line</tissue>
    </source>
</reference>
<name>A0ABQ9W6K4_SAGOE</name>